<dbReference type="GO" id="GO:0006355">
    <property type="term" value="P:regulation of DNA-templated transcription"/>
    <property type="evidence" value="ECO:0007669"/>
    <property type="project" value="InterPro"/>
</dbReference>
<dbReference type="Gene3D" id="2.170.150.80">
    <property type="entry name" value="NAC domain"/>
    <property type="match status" value="1"/>
</dbReference>
<dbReference type="OrthoDB" id="1935348at2759"/>
<dbReference type="Proteomes" id="UP000289738">
    <property type="component" value="Chromosome A05"/>
</dbReference>
<dbReference type="SUPFAM" id="SSF101941">
    <property type="entry name" value="NAC domain"/>
    <property type="match status" value="1"/>
</dbReference>
<dbReference type="Gramene" id="arahy.Tifrunner.gnm2.ann2.Ah05g273600.1">
    <property type="protein sequence ID" value="arahy.Tifrunner.gnm2.ann2.Ah05g273600.1-CDS"/>
    <property type="gene ID" value="arahy.Tifrunner.gnm2.ann2.Ah05g273600"/>
</dbReference>
<comment type="caution">
    <text evidence="7">The sequence shown here is derived from an EMBL/GenBank/DDBJ whole genome shotgun (WGS) entry which is preliminary data.</text>
</comment>
<dbReference type="InterPro" id="IPR003441">
    <property type="entry name" value="NAC-dom"/>
</dbReference>
<keyword evidence="2" id="KW-0238">DNA-binding</keyword>
<keyword evidence="1" id="KW-0805">Transcription regulation</keyword>
<dbReference type="PANTHER" id="PTHR31744:SF210">
    <property type="entry name" value="NAC DOMAIN-CONTAINING PROTEIN 86-LIKE"/>
    <property type="match status" value="1"/>
</dbReference>
<sequence length="363" mass="40163">MVDRDSSGAHMSIAASSMFPGFRFCPTDHELISYYLRKKLDGDEDSVQIISELELCTFEPWDLPEKSFIKSNDEWFFFSRRGRKYPNGSQNKRATKHGYWRVTCNERQIKSGQNVIGTKRTLVFHVGRAPKGQRTEWIIHEYCINDKFQDSLVVCRLKRNTKFHASDSSNKALRKSGGGVSEGVTVQRSTCVPIQDRSNKTSCKSSASRKSSCGVSEGITIQRSTCAPIQDRSNKASRKSSSSRKSSCGVSKGVTVQRSTCVLIQDRINKASRKNCCGVSEEGVTVQRSTCVPIQDKEVGCSSKKGNNNNSSPSTTAQIESSRIVANEANPKASSGHSKVVDEVGYYAEINLVDIINLDETAL</sequence>
<evidence type="ECO:0000256" key="4">
    <source>
        <dbReference type="ARBA" id="ARBA00023242"/>
    </source>
</evidence>
<dbReference type="GO" id="GO:0003677">
    <property type="term" value="F:DNA binding"/>
    <property type="evidence" value="ECO:0007669"/>
    <property type="project" value="UniProtKB-KW"/>
</dbReference>
<dbReference type="PROSITE" id="PS51005">
    <property type="entry name" value="NAC"/>
    <property type="match status" value="1"/>
</dbReference>
<dbReference type="STRING" id="3818.A0A445D4K1"/>
<organism evidence="7 8">
    <name type="scientific">Arachis hypogaea</name>
    <name type="common">Peanut</name>
    <dbReference type="NCBI Taxonomy" id="3818"/>
    <lineage>
        <taxon>Eukaryota</taxon>
        <taxon>Viridiplantae</taxon>
        <taxon>Streptophyta</taxon>
        <taxon>Embryophyta</taxon>
        <taxon>Tracheophyta</taxon>
        <taxon>Spermatophyta</taxon>
        <taxon>Magnoliopsida</taxon>
        <taxon>eudicotyledons</taxon>
        <taxon>Gunneridae</taxon>
        <taxon>Pentapetalae</taxon>
        <taxon>rosids</taxon>
        <taxon>fabids</taxon>
        <taxon>Fabales</taxon>
        <taxon>Fabaceae</taxon>
        <taxon>Papilionoideae</taxon>
        <taxon>50 kb inversion clade</taxon>
        <taxon>dalbergioids sensu lato</taxon>
        <taxon>Dalbergieae</taxon>
        <taxon>Pterocarpus clade</taxon>
        <taxon>Arachis</taxon>
    </lineage>
</organism>
<keyword evidence="3" id="KW-0804">Transcription</keyword>
<protein>
    <recommendedName>
        <fullName evidence="6">NAC domain-containing protein</fullName>
    </recommendedName>
</protein>
<dbReference type="PANTHER" id="PTHR31744">
    <property type="entry name" value="PROTEIN CUP-SHAPED COTYLEDON 2-RELATED"/>
    <property type="match status" value="1"/>
</dbReference>
<evidence type="ECO:0000256" key="3">
    <source>
        <dbReference type="ARBA" id="ARBA00023163"/>
    </source>
</evidence>
<accession>A0A445D4K1</accession>
<dbReference type="SMR" id="A0A445D4K1"/>
<gene>
    <name evidence="7" type="ORF">Ahy_A05g023831</name>
</gene>
<name>A0A445D4K1_ARAHY</name>
<dbReference type="Pfam" id="PF02365">
    <property type="entry name" value="NAM"/>
    <property type="match status" value="1"/>
</dbReference>
<evidence type="ECO:0000259" key="6">
    <source>
        <dbReference type="PROSITE" id="PS51005"/>
    </source>
</evidence>
<proteinExistence type="predicted"/>
<evidence type="ECO:0000256" key="2">
    <source>
        <dbReference type="ARBA" id="ARBA00023125"/>
    </source>
</evidence>
<dbReference type="AlphaFoldDB" id="A0A445D4K1"/>
<dbReference type="EMBL" id="SDMP01000005">
    <property type="protein sequence ID" value="RYR58162.1"/>
    <property type="molecule type" value="Genomic_DNA"/>
</dbReference>
<dbReference type="InterPro" id="IPR036093">
    <property type="entry name" value="NAC_dom_sf"/>
</dbReference>
<keyword evidence="4" id="KW-0539">Nucleus</keyword>
<evidence type="ECO:0000256" key="5">
    <source>
        <dbReference type="SAM" id="MobiDB-lite"/>
    </source>
</evidence>
<evidence type="ECO:0000313" key="8">
    <source>
        <dbReference type="Proteomes" id="UP000289738"/>
    </source>
</evidence>
<feature type="domain" description="NAC" evidence="6">
    <location>
        <begin position="18"/>
        <end position="160"/>
    </location>
</feature>
<keyword evidence="8" id="KW-1185">Reference proteome</keyword>
<feature type="region of interest" description="Disordered" evidence="5">
    <location>
        <begin position="228"/>
        <end position="250"/>
    </location>
</feature>
<evidence type="ECO:0000256" key="1">
    <source>
        <dbReference type="ARBA" id="ARBA00023015"/>
    </source>
</evidence>
<evidence type="ECO:0000313" key="7">
    <source>
        <dbReference type="EMBL" id="RYR58162.1"/>
    </source>
</evidence>
<reference evidence="7 8" key="1">
    <citation type="submission" date="2019-01" db="EMBL/GenBank/DDBJ databases">
        <title>Sequencing of cultivated peanut Arachis hypogaea provides insights into genome evolution and oil improvement.</title>
        <authorList>
            <person name="Chen X."/>
        </authorList>
    </citation>
    <scope>NUCLEOTIDE SEQUENCE [LARGE SCALE GENOMIC DNA]</scope>
    <source>
        <strain evidence="8">cv. Fuhuasheng</strain>
        <tissue evidence="7">Leaves</tissue>
    </source>
</reference>